<dbReference type="Pfam" id="PF14681">
    <property type="entry name" value="UPRTase"/>
    <property type="match status" value="1"/>
</dbReference>
<protein>
    <submittedName>
        <fullName evidence="2">Uracil phosphoribosyltransferase</fullName>
    </submittedName>
</protein>
<dbReference type="InterPro" id="IPR029057">
    <property type="entry name" value="PRTase-like"/>
</dbReference>
<keyword evidence="3" id="KW-1185">Reference proteome</keyword>
<dbReference type="PANTHER" id="PTHR11608">
    <property type="entry name" value="BIFUNCTIONAL PROTEIN PYRR"/>
    <property type="match status" value="1"/>
</dbReference>
<sequence length="218" mass="23930">MIINLSETNSLVGEWLSEIRDASIQTDRMRFRRNMARLGEVAAYEISKTLTYAYKEVQTPLGSANCHVIKEQPVIGTILRAGLALHEGLANYFDKADHAFISAYRKHNRDGSFDISLEYVSCPNLEGKVLILSDPMLATGASLVKTIEHIVEFGKPSHIHIVTAIACTVGIEYVQRNADTANMTLWAGDIDDELTAKGYIVPGLGDAGDLAFGSKMQQ</sequence>
<dbReference type="AlphaFoldDB" id="A0A327R3T5"/>
<dbReference type="PANTHER" id="PTHR11608:SF0">
    <property type="entry name" value="BIFUNCTIONAL PROTEIN PYRR"/>
    <property type="match status" value="1"/>
</dbReference>
<feature type="domain" description="Phosphoribosyltransferase" evidence="1">
    <location>
        <begin position="10"/>
        <end position="213"/>
    </location>
</feature>
<dbReference type="Gene3D" id="3.40.50.2020">
    <property type="match status" value="1"/>
</dbReference>
<keyword evidence="2" id="KW-0328">Glycosyltransferase</keyword>
<dbReference type="GO" id="GO:0016757">
    <property type="term" value="F:glycosyltransferase activity"/>
    <property type="evidence" value="ECO:0007669"/>
    <property type="project" value="UniProtKB-KW"/>
</dbReference>
<dbReference type="Proteomes" id="UP000249547">
    <property type="component" value="Unassembled WGS sequence"/>
</dbReference>
<reference evidence="2 3" key="1">
    <citation type="submission" date="2018-06" db="EMBL/GenBank/DDBJ databases">
        <title>Genomic Encyclopedia of Archaeal and Bacterial Type Strains, Phase II (KMG-II): from individual species to whole genera.</title>
        <authorList>
            <person name="Goeker M."/>
        </authorList>
    </citation>
    <scope>NUCLEOTIDE SEQUENCE [LARGE SCALE GENOMIC DNA]</scope>
    <source>
        <strain evidence="2 3">DSM 23857</strain>
    </source>
</reference>
<comment type="caution">
    <text evidence="2">The sequence shown here is derived from an EMBL/GenBank/DDBJ whole genome shotgun (WGS) entry which is preliminary data.</text>
</comment>
<evidence type="ECO:0000313" key="2">
    <source>
        <dbReference type="EMBL" id="RAJ10622.1"/>
    </source>
</evidence>
<dbReference type="EMBL" id="QLLL01000001">
    <property type="protein sequence ID" value="RAJ10622.1"/>
    <property type="molecule type" value="Genomic_DNA"/>
</dbReference>
<dbReference type="RefSeq" id="WP_111596319.1">
    <property type="nucleotide sequence ID" value="NZ_QLLL01000001.1"/>
</dbReference>
<dbReference type="NCBIfam" id="NF001097">
    <property type="entry name" value="PRK00129.1"/>
    <property type="match status" value="1"/>
</dbReference>
<dbReference type="InterPro" id="IPR000836">
    <property type="entry name" value="PRTase_dom"/>
</dbReference>
<dbReference type="OrthoDB" id="9781675at2"/>
<gene>
    <name evidence="2" type="ORF">LX64_00227</name>
</gene>
<evidence type="ECO:0000259" key="1">
    <source>
        <dbReference type="Pfam" id="PF14681"/>
    </source>
</evidence>
<dbReference type="InterPro" id="IPR050137">
    <property type="entry name" value="PyrR_bifunctional"/>
</dbReference>
<name>A0A327R3T5_9BACT</name>
<proteinExistence type="predicted"/>
<organism evidence="2 3">
    <name type="scientific">Chitinophaga skermanii</name>
    <dbReference type="NCBI Taxonomy" id="331697"/>
    <lineage>
        <taxon>Bacteria</taxon>
        <taxon>Pseudomonadati</taxon>
        <taxon>Bacteroidota</taxon>
        <taxon>Chitinophagia</taxon>
        <taxon>Chitinophagales</taxon>
        <taxon>Chitinophagaceae</taxon>
        <taxon>Chitinophaga</taxon>
    </lineage>
</organism>
<keyword evidence="2" id="KW-0808">Transferase</keyword>
<evidence type="ECO:0000313" key="3">
    <source>
        <dbReference type="Proteomes" id="UP000249547"/>
    </source>
</evidence>
<dbReference type="SUPFAM" id="SSF53271">
    <property type="entry name" value="PRTase-like"/>
    <property type="match status" value="1"/>
</dbReference>
<accession>A0A327R3T5</accession>
<dbReference type="CDD" id="cd06223">
    <property type="entry name" value="PRTases_typeI"/>
    <property type="match status" value="1"/>
</dbReference>